<evidence type="ECO:0000313" key="3">
    <source>
        <dbReference type="Proteomes" id="UP001589619"/>
    </source>
</evidence>
<dbReference type="EMBL" id="JBHMAG010000007">
    <property type="protein sequence ID" value="MFB9751859.1"/>
    <property type="molecule type" value="Genomic_DNA"/>
</dbReference>
<evidence type="ECO:0000259" key="1">
    <source>
        <dbReference type="Pfam" id="PF08241"/>
    </source>
</evidence>
<dbReference type="Pfam" id="PF08241">
    <property type="entry name" value="Methyltransf_11"/>
    <property type="match status" value="1"/>
</dbReference>
<dbReference type="SUPFAM" id="SSF53335">
    <property type="entry name" value="S-adenosyl-L-methionine-dependent methyltransferases"/>
    <property type="match status" value="1"/>
</dbReference>
<dbReference type="Proteomes" id="UP001589619">
    <property type="component" value="Unassembled WGS sequence"/>
</dbReference>
<organism evidence="2 3">
    <name type="scientific">Paenibacillus hodogayensis</name>
    <dbReference type="NCBI Taxonomy" id="279208"/>
    <lineage>
        <taxon>Bacteria</taxon>
        <taxon>Bacillati</taxon>
        <taxon>Bacillota</taxon>
        <taxon>Bacilli</taxon>
        <taxon>Bacillales</taxon>
        <taxon>Paenibacillaceae</taxon>
        <taxon>Paenibacillus</taxon>
    </lineage>
</organism>
<protein>
    <submittedName>
        <fullName evidence="2">Class I SAM-dependent methyltransferase</fullName>
        <ecNumber evidence="2">2.1.-.-</ecNumber>
    </submittedName>
</protein>
<keyword evidence="2" id="KW-0489">Methyltransferase</keyword>
<dbReference type="InterPro" id="IPR013216">
    <property type="entry name" value="Methyltransf_11"/>
</dbReference>
<comment type="caution">
    <text evidence="2">The sequence shown here is derived from an EMBL/GenBank/DDBJ whole genome shotgun (WGS) entry which is preliminary data.</text>
</comment>
<evidence type="ECO:0000313" key="2">
    <source>
        <dbReference type="EMBL" id="MFB9751859.1"/>
    </source>
</evidence>
<dbReference type="Gene3D" id="3.40.50.150">
    <property type="entry name" value="Vaccinia Virus protein VP39"/>
    <property type="match status" value="1"/>
</dbReference>
<accession>A0ABV5VU85</accession>
<reference evidence="2 3" key="1">
    <citation type="submission" date="2024-09" db="EMBL/GenBank/DDBJ databases">
        <authorList>
            <person name="Sun Q."/>
            <person name="Mori K."/>
        </authorList>
    </citation>
    <scope>NUCLEOTIDE SEQUENCE [LARGE SCALE GENOMIC DNA]</scope>
    <source>
        <strain evidence="2 3">JCM 12520</strain>
    </source>
</reference>
<dbReference type="GO" id="GO:0008168">
    <property type="term" value="F:methyltransferase activity"/>
    <property type="evidence" value="ECO:0007669"/>
    <property type="project" value="UniProtKB-KW"/>
</dbReference>
<feature type="domain" description="Methyltransferase type 11" evidence="1">
    <location>
        <begin position="30"/>
        <end position="85"/>
    </location>
</feature>
<dbReference type="CDD" id="cd02440">
    <property type="entry name" value="AdoMet_MTases"/>
    <property type="match status" value="1"/>
</dbReference>
<gene>
    <name evidence="2" type="ORF">ACFFNY_09775</name>
</gene>
<dbReference type="EC" id="2.1.-.-" evidence="2"/>
<keyword evidence="2" id="KW-0808">Transferase</keyword>
<dbReference type="GO" id="GO:0032259">
    <property type="term" value="P:methylation"/>
    <property type="evidence" value="ECO:0007669"/>
    <property type="project" value="UniProtKB-KW"/>
</dbReference>
<proteinExistence type="predicted"/>
<keyword evidence="3" id="KW-1185">Reference proteome</keyword>
<sequence length="87" mass="9749">MQGAGCRGNCSLFFIKLKDRINNFSVDGTFIKVTGVDASKAMLSKAKEKDTEKLIQFIVGDAYNLPFLDGYFDAVFMSHLIHHMDAR</sequence>
<dbReference type="InterPro" id="IPR029063">
    <property type="entry name" value="SAM-dependent_MTases_sf"/>
</dbReference>
<name>A0ABV5VU85_9BACL</name>
<dbReference type="RefSeq" id="WP_379117174.1">
    <property type="nucleotide sequence ID" value="NZ_BAAAYO010000010.1"/>
</dbReference>